<dbReference type="InterPro" id="IPR016039">
    <property type="entry name" value="Thiolase-like"/>
</dbReference>
<evidence type="ECO:0000256" key="4">
    <source>
        <dbReference type="RuleBase" id="RU003694"/>
    </source>
</evidence>
<evidence type="ECO:0000256" key="1">
    <source>
        <dbReference type="ARBA" id="ARBA00008467"/>
    </source>
</evidence>
<dbReference type="PROSITE" id="PS00606">
    <property type="entry name" value="KS3_1"/>
    <property type="match status" value="1"/>
</dbReference>
<dbReference type="Gene3D" id="3.40.47.10">
    <property type="match status" value="2"/>
</dbReference>
<feature type="domain" description="Ketosynthase family 3 (KS3)" evidence="5">
    <location>
        <begin position="2"/>
        <end position="416"/>
    </location>
</feature>
<dbReference type="NCBIfam" id="NF005589">
    <property type="entry name" value="PRK07314.1"/>
    <property type="match status" value="1"/>
</dbReference>
<dbReference type="PANTHER" id="PTHR11712">
    <property type="entry name" value="POLYKETIDE SYNTHASE-RELATED"/>
    <property type="match status" value="1"/>
</dbReference>
<proteinExistence type="inferred from homology"/>
<gene>
    <name evidence="6" type="ORF">GCM10009787_18770</name>
</gene>
<name>A0ABN3BF07_9ACTN</name>
<dbReference type="InterPro" id="IPR014030">
    <property type="entry name" value="Ketoacyl_synth_N"/>
</dbReference>
<dbReference type="PROSITE" id="PS52004">
    <property type="entry name" value="KS3_2"/>
    <property type="match status" value="1"/>
</dbReference>
<organism evidence="6 7">
    <name type="scientific">Streptomyces bangladeshensis</name>
    <dbReference type="NCBI Taxonomy" id="295352"/>
    <lineage>
        <taxon>Bacteria</taxon>
        <taxon>Bacillati</taxon>
        <taxon>Actinomycetota</taxon>
        <taxon>Actinomycetes</taxon>
        <taxon>Kitasatosporales</taxon>
        <taxon>Streptomycetaceae</taxon>
        <taxon>Streptomyces</taxon>
    </lineage>
</organism>
<evidence type="ECO:0000256" key="3">
    <source>
        <dbReference type="ARBA" id="ARBA00023315"/>
    </source>
</evidence>
<dbReference type="SUPFAM" id="SSF53901">
    <property type="entry name" value="Thiolase-like"/>
    <property type="match status" value="2"/>
</dbReference>
<dbReference type="InterPro" id="IPR020841">
    <property type="entry name" value="PKS_Beta-ketoAc_synthase_dom"/>
</dbReference>
<comment type="caution">
    <text evidence="6">The sequence shown here is derived from an EMBL/GenBank/DDBJ whole genome shotgun (WGS) entry which is preliminary data.</text>
</comment>
<keyword evidence="2 4" id="KW-0808">Transferase</keyword>
<dbReference type="SMART" id="SM00825">
    <property type="entry name" value="PKS_KS"/>
    <property type="match status" value="1"/>
</dbReference>
<reference evidence="6 7" key="1">
    <citation type="journal article" date="2019" name="Int. J. Syst. Evol. Microbiol.">
        <title>The Global Catalogue of Microorganisms (GCM) 10K type strain sequencing project: providing services to taxonomists for standard genome sequencing and annotation.</title>
        <authorList>
            <consortium name="The Broad Institute Genomics Platform"/>
            <consortium name="The Broad Institute Genome Sequencing Center for Infectious Disease"/>
            <person name="Wu L."/>
            <person name="Ma J."/>
        </authorList>
    </citation>
    <scope>NUCLEOTIDE SEQUENCE [LARGE SCALE GENOMIC DNA]</scope>
    <source>
        <strain evidence="6 7">JCM 14924</strain>
    </source>
</reference>
<dbReference type="Pfam" id="PF02801">
    <property type="entry name" value="Ketoacyl-synt_C"/>
    <property type="match status" value="1"/>
</dbReference>
<dbReference type="InterPro" id="IPR000794">
    <property type="entry name" value="Beta-ketoacyl_synthase"/>
</dbReference>
<keyword evidence="3" id="KW-0012">Acyltransferase</keyword>
<evidence type="ECO:0000313" key="6">
    <source>
        <dbReference type="EMBL" id="GAA2194115.1"/>
    </source>
</evidence>
<comment type="similarity">
    <text evidence="1 4">Belongs to the thiolase-like superfamily. Beta-ketoacyl-ACP synthases family.</text>
</comment>
<dbReference type="Pfam" id="PF00109">
    <property type="entry name" value="ketoacyl-synt"/>
    <property type="match status" value="1"/>
</dbReference>
<dbReference type="EMBL" id="BAAAOQ010000005">
    <property type="protein sequence ID" value="GAA2194115.1"/>
    <property type="molecule type" value="Genomic_DNA"/>
</dbReference>
<accession>A0ABN3BF07</accession>
<evidence type="ECO:0000259" key="5">
    <source>
        <dbReference type="PROSITE" id="PS52004"/>
    </source>
</evidence>
<dbReference type="InterPro" id="IPR018201">
    <property type="entry name" value="Ketoacyl_synth_AS"/>
</dbReference>
<keyword evidence="7" id="KW-1185">Reference proteome</keyword>
<evidence type="ECO:0000313" key="7">
    <source>
        <dbReference type="Proteomes" id="UP001501391"/>
    </source>
</evidence>
<sequence>MSRRAVITGLGVISPGAIGVKEYWSLLAEGRTATRAISHFDPSAFRSRMAGEVDFHPLKSGLSPQDVRRLDRAAQFAVVAGREAVTDAGLEFDALDPTRVGVALGSAVGCTTSLEREFTIGSDGGRLWEVDQGYTVPHLYDYVNPSSMAAELATDTGAEGPVTLVSTGCTSGIDSVGYAARLIEEGSADVVISGGTEAPLSPITVVCFDVLRASSTRNDDPEHACRPFDRTRDGLVLAEGCAIVIVEELEHARARGAQIYGEVAGYASRCNAYHMTGLESEGKDMASAIEVAMDQARVLPPYIDYINAHGSGTKQNDLHETGAFKRSLGEDAYTTPISGFKSMIGHSLGAIGSLEIAGCLLAMREGLIPPTANLNEPDPQCDLDYVPNVAREKRLNTVLTVGSGFGGFQSAMILRHVRGAKR</sequence>
<dbReference type="Proteomes" id="UP001501391">
    <property type="component" value="Unassembled WGS sequence"/>
</dbReference>
<evidence type="ECO:0000256" key="2">
    <source>
        <dbReference type="ARBA" id="ARBA00022679"/>
    </source>
</evidence>
<dbReference type="PANTHER" id="PTHR11712:SF336">
    <property type="entry name" value="3-OXOACYL-[ACYL-CARRIER-PROTEIN] SYNTHASE, MITOCHONDRIAL"/>
    <property type="match status" value="1"/>
</dbReference>
<protein>
    <submittedName>
        <fullName evidence="6">Beta-ketoacyl-[acyl-carrier-protein] synthase family protein</fullName>
    </submittedName>
</protein>
<dbReference type="InterPro" id="IPR014031">
    <property type="entry name" value="Ketoacyl_synth_C"/>
</dbReference>
<dbReference type="RefSeq" id="WP_059247726.1">
    <property type="nucleotide sequence ID" value="NZ_BAAAOQ010000005.1"/>
</dbReference>
<dbReference type="CDD" id="cd00834">
    <property type="entry name" value="KAS_I_II"/>
    <property type="match status" value="1"/>
</dbReference>